<reference evidence="4" key="1">
    <citation type="submission" date="2020-11" db="EMBL/GenBank/DDBJ databases">
        <title>Isolation and identification of active actinomycetes.</title>
        <authorList>
            <person name="Yu B."/>
        </authorList>
    </citation>
    <scope>NUCLEOTIDE SEQUENCE</scope>
    <source>
        <strain evidence="4">NEAU-YB345</strain>
    </source>
</reference>
<dbReference type="SMART" id="SM00332">
    <property type="entry name" value="PP2Cc"/>
    <property type="match status" value="1"/>
</dbReference>
<keyword evidence="5" id="KW-1185">Reference proteome</keyword>
<evidence type="ECO:0000259" key="2">
    <source>
        <dbReference type="PROSITE" id="PS50937"/>
    </source>
</evidence>
<dbReference type="Proteomes" id="UP000657385">
    <property type="component" value="Unassembled WGS sequence"/>
</dbReference>
<dbReference type="InterPro" id="IPR000551">
    <property type="entry name" value="MerR-type_HTH_dom"/>
</dbReference>
<organism evidence="4 5">
    <name type="scientific">Streptacidiphilus fuscans</name>
    <dbReference type="NCBI Taxonomy" id="2789292"/>
    <lineage>
        <taxon>Bacteria</taxon>
        <taxon>Bacillati</taxon>
        <taxon>Actinomycetota</taxon>
        <taxon>Actinomycetes</taxon>
        <taxon>Kitasatosporales</taxon>
        <taxon>Streptomycetaceae</taxon>
        <taxon>Streptacidiphilus</taxon>
    </lineage>
</organism>
<feature type="domain" description="HTH merR-type" evidence="2">
    <location>
        <begin position="5"/>
        <end position="75"/>
    </location>
</feature>
<dbReference type="Gene3D" id="1.10.1660.10">
    <property type="match status" value="1"/>
</dbReference>
<dbReference type="InterPro" id="IPR047057">
    <property type="entry name" value="MerR_fam"/>
</dbReference>
<keyword evidence="1" id="KW-0238">DNA-binding</keyword>
<dbReference type="PANTHER" id="PTHR30204">
    <property type="entry name" value="REDOX-CYCLING DRUG-SENSING TRANSCRIPTIONAL ACTIVATOR SOXR"/>
    <property type="match status" value="1"/>
</dbReference>
<dbReference type="InterPro" id="IPR036457">
    <property type="entry name" value="PPM-type-like_dom_sf"/>
</dbReference>
<gene>
    <name evidence="4" type="ORF">I2501_08095</name>
</gene>
<dbReference type="InterPro" id="IPR009061">
    <property type="entry name" value="DNA-bd_dom_put_sf"/>
</dbReference>
<dbReference type="GO" id="GO:0003677">
    <property type="term" value="F:DNA binding"/>
    <property type="evidence" value="ECO:0007669"/>
    <property type="project" value="UniProtKB-KW"/>
</dbReference>
<evidence type="ECO:0000256" key="1">
    <source>
        <dbReference type="ARBA" id="ARBA00023125"/>
    </source>
</evidence>
<dbReference type="SMART" id="SM00331">
    <property type="entry name" value="PP2C_SIG"/>
    <property type="match status" value="1"/>
</dbReference>
<dbReference type="PROSITE" id="PS50937">
    <property type="entry name" value="HTH_MERR_2"/>
    <property type="match status" value="1"/>
</dbReference>
<protein>
    <submittedName>
        <fullName evidence="4">MerR family transcriptional regulator</fullName>
    </submittedName>
</protein>
<dbReference type="InterPro" id="IPR001932">
    <property type="entry name" value="PPM-type_phosphatase-like_dom"/>
</dbReference>
<comment type="caution">
    <text evidence="4">The sequence shown here is derived from an EMBL/GenBank/DDBJ whole genome shotgun (WGS) entry which is preliminary data.</text>
</comment>
<dbReference type="EMBL" id="JADPRT010000003">
    <property type="protein sequence ID" value="MBF9067997.1"/>
    <property type="molecule type" value="Genomic_DNA"/>
</dbReference>
<dbReference type="Pfam" id="PF13411">
    <property type="entry name" value="MerR_1"/>
    <property type="match status" value="1"/>
</dbReference>
<dbReference type="GO" id="GO:0003700">
    <property type="term" value="F:DNA-binding transcription factor activity"/>
    <property type="evidence" value="ECO:0007669"/>
    <property type="project" value="InterPro"/>
</dbReference>
<dbReference type="RefSeq" id="WP_196193178.1">
    <property type="nucleotide sequence ID" value="NZ_JADPRT010000003.1"/>
</dbReference>
<dbReference type="PROSITE" id="PS51746">
    <property type="entry name" value="PPM_2"/>
    <property type="match status" value="1"/>
</dbReference>
<dbReference type="AlphaFoldDB" id="A0A931FAU4"/>
<dbReference type="SUPFAM" id="SSF81606">
    <property type="entry name" value="PP2C-like"/>
    <property type="match status" value="1"/>
</dbReference>
<sequence length="364" mass="38370">MSDELLTIGAFARRARLSPKALRLYDDLGLLPPVRVDPQNGYRYYAPAQLEQARLVAWLRLLGMPLARIQTVCALPPAEAATEVAAYWARVEDDTASRRRLAAFLVDHLNGTTGKDHEPMITKPLTLCCAAASDTGLVRESNQDTAYAGPGLLAVADGFGPAGALAGSLAVEALKPVAGTLAPGQGDVLNLLTDAVAEANRGVEGLADAGSGTTLTALLWTGSTADDAGMALVHVGDSRAYLLRDGELFRITQDHSHVQSLVDEGRLTADEAATHPQRALLTRALDGRADSRADLTLQQVRVGDRYLLCSDGLSAVIAEEELRQTLINAEHPDAAVRELVVLARRAGGPDNVACAVADVAESGC</sequence>
<name>A0A931FAU4_9ACTN</name>
<dbReference type="PANTHER" id="PTHR30204:SF97">
    <property type="entry name" value="MERR FAMILY REGULATORY PROTEIN"/>
    <property type="match status" value="1"/>
</dbReference>
<dbReference type="CDD" id="cd01107">
    <property type="entry name" value="HTH_BmrR"/>
    <property type="match status" value="1"/>
</dbReference>
<evidence type="ECO:0000313" key="4">
    <source>
        <dbReference type="EMBL" id="MBF9067997.1"/>
    </source>
</evidence>
<dbReference type="PROSITE" id="PS00552">
    <property type="entry name" value="HTH_MERR_1"/>
    <property type="match status" value="1"/>
</dbReference>
<feature type="domain" description="PPM-type phosphatase" evidence="3">
    <location>
        <begin position="128"/>
        <end position="359"/>
    </location>
</feature>
<dbReference type="Gene3D" id="3.60.40.10">
    <property type="entry name" value="PPM-type phosphatase domain"/>
    <property type="match status" value="1"/>
</dbReference>
<dbReference type="SMART" id="SM00422">
    <property type="entry name" value="HTH_MERR"/>
    <property type="match status" value="1"/>
</dbReference>
<dbReference type="SUPFAM" id="SSF46955">
    <property type="entry name" value="Putative DNA-binding domain"/>
    <property type="match status" value="1"/>
</dbReference>
<evidence type="ECO:0000259" key="3">
    <source>
        <dbReference type="PROSITE" id="PS51746"/>
    </source>
</evidence>
<dbReference type="CDD" id="cd00143">
    <property type="entry name" value="PP2Cc"/>
    <property type="match status" value="1"/>
</dbReference>
<proteinExistence type="predicted"/>
<evidence type="ECO:0000313" key="5">
    <source>
        <dbReference type="Proteomes" id="UP000657385"/>
    </source>
</evidence>
<accession>A0A931FAU4</accession>